<evidence type="ECO:0000313" key="2">
    <source>
        <dbReference type="Proteomes" id="UP000271162"/>
    </source>
</evidence>
<dbReference type="WBParaSite" id="NBR_0002273101-mRNA-1">
    <property type="protein sequence ID" value="NBR_0002273101-mRNA-1"/>
    <property type="gene ID" value="NBR_0002273101"/>
</dbReference>
<name>A0A0N4YZQ9_NIPBR</name>
<dbReference type="Proteomes" id="UP000271162">
    <property type="component" value="Unassembled WGS sequence"/>
</dbReference>
<organism evidence="3">
    <name type="scientific">Nippostrongylus brasiliensis</name>
    <name type="common">Rat hookworm</name>
    <dbReference type="NCBI Taxonomy" id="27835"/>
    <lineage>
        <taxon>Eukaryota</taxon>
        <taxon>Metazoa</taxon>
        <taxon>Ecdysozoa</taxon>
        <taxon>Nematoda</taxon>
        <taxon>Chromadorea</taxon>
        <taxon>Rhabditida</taxon>
        <taxon>Rhabditina</taxon>
        <taxon>Rhabditomorpha</taxon>
        <taxon>Strongyloidea</taxon>
        <taxon>Heligmosomidae</taxon>
        <taxon>Nippostrongylus</taxon>
    </lineage>
</organism>
<sequence>MKLAHNVATRGVSSTVTTLKHSQSSFPYLSIRGYLEKSNVVGLTNNVSHGECISLDKVGVDEWKFGDLYSLKCTGMFVDFADVNKAGLFKV</sequence>
<dbReference type="AlphaFoldDB" id="A0A0N4YZQ9"/>
<evidence type="ECO:0000313" key="1">
    <source>
        <dbReference type="EMBL" id="VDL87743.1"/>
    </source>
</evidence>
<dbReference type="EMBL" id="UYSL01028898">
    <property type="protein sequence ID" value="VDL87743.1"/>
    <property type="molecule type" value="Genomic_DNA"/>
</dbReference>
<proteinExistence type="predicted"/>
<reference evidence="1 2" key="2">
    <citation type="submission" date="2018-11" db="EMBL/GenBank/DDBJ databases">
        <authorList>
            <consortium name="Pathogen Informatics"/>
        </authorList>
    </citation>
    <scope>NUCLEOTIDE SEQUENCE [LARGE SCALE GENOMIC DNA]</scope>
</reference>
<protein>
    <submittedName>
        <fullName evidence="3">Flavin_Reduct domain-containing protein</fullName>
    </submittedName>
</protein>
<evidence type="ECO:0000313" key="3">
    <source>
        <dbReference type="WBParaSite" id="NBR_0002273101-mRNA-1"/>
    </source>
</evidence>
<keyword evidence="2" id="KW-1185">Reference proteome</keyword>
<gene>
    <name evidence="1" type="ORF">NBR_LOCUS22732</name>
</gene>
<accession>A0A0N4YZQ9</accession>
<reference evidence="3" key="1">
    <citation type="submission" date="2017-02" db="UniProtKB">
        <authorList>
            <consortium name="WormBaseParasite"/>
        </authorList>
    </citation>
    <scope>IDENTIFICATION</scope>
</reference>